<keyword evidence="2" id="KW-1185">Reference proteome</keyword>
<gene>
    <name evidence="1" type="ORF">AKJ37_05110</name>
</gene>
<feature type="non-terminal residue" evidence="1">
    <location>
        <position position="1"/>
    </location>
</feature>
<reference evidence="1 2" key="1">
    <citation type="journal article" date="2016" name="Sci. Rep.">
        <title>Metabolic traits of an uncultured archaeal lineage -MSBL1- from brine pools of the Red Sea.</title>
        <authorList>
            <person name="Mwirichia R."/>
            <person name="Alam I."/>
            <person name="Rashid M."/>
            <person name="Vinu M."/>
            <person name="Ba-Alawi W."/>
            <person name="Anthony Kamau A."/>
            <person name="Kamanda Ngugi D."/>
            <person name="Goker M."/>
            <person name="Klenk H.P."/>
            <person name="Bajic V."/>
            <person name="Stingl U."/>
        </authorList>
    </citation>
    <scope>NUCLEOTIDE SEQUENCE [LARGE SCALE GENOMIC DNA]</scope>
    <source>
        <strain evidence="1">SCGC-AAA259I09</strain>
    </source>
</reference>
<accession>A0A133UQQ8</accession>
<dbReference type="Proteomes" id="UP000070463">
    <property type="component" value="Unassembled WGS sequence"/>
</dbReference>
<evidence type="ECO:0000313" key="1">
    <source>
        <dbReference type="EMBL" id="KXA96479.1"/>
    </source>
</evidence>
<organism evidence="1 2">
    <name type="scientific">candidate division MSBL1 archaeon SCGC-AAA259I09</name>
    <dbReference type="NCBI Taxonomy" id="1698267"/>
    <lineage>
        <taxon>Archaea</taxon>
        <taxon>Methanobacteriati</taxon>
        <taxon>Methanobacteriota</taxon>
        <taxon>candidate division MSBL1</taxon>
    </lineage>
</organism>
<comment type="caution">
    <text evidence="1">The sequence shown here is derived from an EMBL/GenBank/DDBJ whole genome shotgun (WGS) entry which is preliminary data.</text>
</comment>
<name>A0A133UQQ8_9EURY</name>
<sequence length="355" mass="40939">DCVYSRPVVNLCLYLATSNPPNRVERILIDFGIQVDRDTVRRYTKLFEEKLEELAGIKLMGESLGVNFVKALFDCGTIEELKEKHDEEFFESCHDETYPAKKGAKKRMREENAKRKAEGRKKVPYPEAFCAAFSYIPSHGFYASSVIRDFNFNSLLAKILLTPTEGADWRTTDRSPCYEEFDTWKCLFHLFLSEVKENETLTLLKEELPHLVPNYLSEKYEKFQKEKLEDLKEKRPDLFEGGEFIGSLTTNAMEGGNWRLKYELRTAYSSVETISGRMNLIALLESLHTFKNGRPCKSWTHQHSDFELGDVMKMQIVEKEVQTFENPPNQREKSIAGGVDELNQNLLNPSGKVEA</sequence>
<dbReference type="EMBL" id="LHXR01000079">
    <property type="protein sequence ID" value="KXA96479.1"/>
    <property type="molecule type" value="Genomic_DNA"/>
</dbReference>
<evidence type="ECO:0000313" key="2">
    <source>
        <dbReference type="Proteomes" id="UP000070463"/>
    </source>
</evidence>
<proteinExistence type="predicted"/>
<dbReference type="AlphaFoldDB" id="A0A133UQQ8"/>
<protein>
    <submittedName>
        <fullName evidence="1">Uncharacterized protein</fullName>
    </submittedName>
</protein>